<dbReference type="AlphaFoldDB" id="A0AAP0B9T4"/>
<keyword evidence="2" id="KW-1185">Reference proteome</keyword>
<dbReference type="Proteomes" id="UP001418222">
    <property type="component" value="Unassembled WGS sequence"/>
</dbReference>
<reference evidence="1 2" key="1">
    <citation type="journal article" date="2022" name="Nat. Plants">
        <title>Genomes of leafy and leafless Platanthera orchids illuminate the evolution of mycoheterotrophy.</title>
        <authorList>
            <person name="Li M.H."/>
            <person name="Liu K.W."/>
            <person name="Li Z."/>
            <person name="Lu H.C."/>
            <person name="Ye Q.L."/>
            <person name="Zhang D."/>
            <person name="Wang J.Y."/>
            <person name="Li Y.F."/>
            <person name="Zhong Z.M."/>
            <person name="Liu X."/>
            <person name="Yu X."/>
            <person name="Liu D.K."/>
            <person name="Tu X.D."/>
            <person name="Liu B."/>
            <person name="Hao Y."/>
            <person name="Liao X.Y."/>
            <person name="Jiang Y.T."/>
            <person name="Sun W.H."/>
            <person name="Chen J."/>
            <person name="Chen Y.Q."/>
            <person name="Ai Y."/>
            <person name="Zhai J.W."/>
            <person name="Wu S.S."/>
            <person name="Zhou Z."/>
            <person name="Hsiao Y.Y."/>
            <person name="Wu W.L."/>
            <person name="Chen Y.Y."/>
            <person name="Lin Y.F."/>
            <person name="Hsu J.L."/>
            <person name="Li C.Y."/>
            <person name="Wang Z.W."/>
            <person name="Zhao X."/>
            <person name="Zhong W.Y."/>
            <person name="Ma X.K."/>
            <person name="Ma L."/>
            <person name="Huang J."/>
            <person name="Chen G.Z."/>
            <person name="Huang M.Z."/>
            <person name="Huang L."/>
            <person name="Peng D.H."/>
            <person name="Luo Y.B."/>
            <person name="Zou S.Q."/>
            <person name="Chen S.P."/>
            <person name="Lan S."/>
            <person name="Tsai W.C."/>
            <person name="Van de Peer Y."/>
            <person name="Liu Z.J."/>
        </authorList>
    </citation>
    <scope>NUCLEOTIDE SEQUENCE [LARGE SCALE GENOMIC DNA]</scope>
    <source>
        <strain evidence="1">Lor287</strain>
    </source>
</reference>
<gene>
    <name evidence="1" type="ORF">KSP39_PZI015406</name>
</gene>
<evidence type="ECO:0000313" key="1">
    <source>
        <dbReference type="EMBL" id="KAK8934058.1"/>
    </source>
</evidence>
<protein>
    <submittedName>
        <fullName evidence="1">Uncharacterized protein</fullName>
    </submittedName>
</protein>
<comment type="caution">
    <text evidence="1">The sequence shown here is derived from an EMBL/GenBank/DDBJ whole genome shotgun (WGS) entry which is preliminary data.</text>
</comment>
<name>A0AAP0B9T4_9ASPA</name>
<sequence>MFVQERVAPNPRGECRRLTYARCAWKALEYTSRSSGCPVPIDITLAASFPGSPITLIARVAEQRFPLWNCSLKPR</sequence>
<dbReference type="EMBL" id="JBBWWQ010000013">
    <property type="protein sequence ID" value="KAK8934058.1"/>
    <property type="molecule type" value="Genomic_DNA"/>
</dbReference>
<evidence type="ECO:0000313" key="2">
    <source>
        <dbReference type="Proteomes" id="UP001418222"/>
    </source>
</evidence>
<proteinExistence type="predicted"/>
<organism evidence="1 2">
    <name type="scientific">Platanthera zijinensis</name>
    <dbReference type="NCBI Taxonomy" id="2320716"/>
    <lineage>
        <taxon>Eukaryota</taxon>
        <taxon>Viridiplantae</taxon>
        <taxon>Streptophyta</taxon>
        <taxon>Embryophyta</taxon>
        <taxon>Tracheophyta</taxon>
        <taxon>Spermatophyta</taxon>
        <taxon>Magnoliopsida</taxon>
        <taxon>Liliopsida</taxon>
        <taxon>Asparagales</taxon>
        <taxon>Orchidaceae</taxon>
        <taxon>Orchidoideae</taxon>
        <taxon>Orchideae</taxon>
        <taxon>Orchidinae</taxon>
        <taxon>Platanthera</taxon>
    </lineage>
</organism>
<accession>A0AAP0B9T4</accession>